<dbReference type="Gene3D" id="3.40.50.300">
    <property type="entry name" value="P-loop containing nucleotide triphosphate hydrolases"/>
    <property type="match status" value="1"/>
</dbReference>
<dbReference type="InterPro" id="IPR011629">
    <property type="entry name" value="CobW-like_C"/>
</dbReference>
<dbReference type="PANTHER" id="PTHR13748">
    <property type="entry name" value="COBW-RELATED"/>
    <property type="match status" value="1"/>
</dbReference>
<keyword evidence="5" id="KW-0143">Chaperone</keyword>
<comment type="similarity">
    <text evidence="6">Belongs to the SIMIBI class G3E GTPase family. ZNG1 subfamily.</text>
</comment>
<dbReference type="InterPro" id="IPR051316">
    <property type="entry name" value="Zinc-reg_GTPase_activator"/>
</dbReference>
<keyword evidence="4" id="KW-0342">GTP-binding</keyword>
<evidence type="ECO:0000313" key="11">
    <source>
        <dbReference type="Proteomes" id="UP000054937"/>
    </source>
</evidence>
<evidence type="ECO:0000256" key="6">
    <source>
        <dbReference type="ARBA" id="ARBA00034320"/>
    </source>
</evidence>
<keyword evidence="3" id="KW-0862">Zinc</keyword>
<comment type="catalytic activity">
    <reaction evidence="7">
        <text>GTP + H2O = GDP + phosphate + H(+)</text>
        <dbReference type="Rhea" id="RHEA:19669"/>
        <dbReference type="ChEBI" id="CHEBI:15377"/>
        <dbReference type="ChEBI" id="CHEBI:15378"/>
        <dbReference type="ChEBI" id="CHEBI:37565"/>
        <dbReference type="ChEBI" id="CHEBI:43474"/>
        <dbReference type="ChEBI" id="CHEBI:58189"/>
    </reaction>
    <physiologicalReaction direction="left-to-right" evidence="7">
        <dbReference type="Rhea" id="RHEA:19670"/>
    </physiologicalReaction>
</comment>
<feature type="domain" description="CobW/HypB/UreG nucleotide-binding" evidence="8">
    <location>
        <begin position="20"/>
        <end position="197"/>
    </location>
</feature>
<name>A0A0V0QS60_PSEPJ</name>
<sequence length="340" mass="39579">MLQIPKEEEQKIVEKKANLVLLTGYLGSGKTTLVQYILKEQKQYKVAIIQNEFADEMGIEAPLMQDSEGKPFDKFYELPNGCICCTVKDDLLTAVEYLITSENYKLDFVLVETNGLADPSQVIQNFWVDENSGVPAELKSIHTVVPVHRFQELKQKDIFIRQLIFADTILVNQIDREDEEKIQQVEKELKILNPLAKLKRSSYCQIDLNDIFEIDGFTMKQQKFDFVNKLENFSLSDHAHQDEKVQCQFLQFDKEFDAKDIEIKLGTLIWECEDKYVIHRIKGILNVKGEDNIYAVQGVEDIFEVKKSNVMWKEGEKRQNKILFITENIKKEEIEKIILD</sequence>
<dbReference type="GO" id="GO:0005525">
    <property type="term" value="F:GTP binding"/>
    <property type="evidence" value="ECO:0007669"/>
    <property type="project" value="UniProtKB-KW"/>
</dbReference>
<dbReference type="InterPro" id="IPR003495">
    <property type="entry name" value="CobW/HypB/UreG_nucleotide-bd"/>
</dbReference>
<dbReference type="GO" id="GO:0016787">
    <property type="term" value="F:hydrolase activity"/>
    <property type="evidence" value="ECO:0007669"/>
    <property type="project" value="UniProtKB-KW"/>
</dbReference>
<dbReference type="Proteomes" id="UP000054937">
    <property type="component" value="Unassembled WGS sequence"/>
</dbReference>
<accession>A0A0V0QS60</accession>
<dbReference type="SUPFAM" id="SSF52540">
    <property type="entry name" value="P-loop containing nucleoside triphosphate hydrolases"/>
    <property type="match status" value="1"/>
</dbReference>
<dbReference type="Pfam" id="PF07683">
    <property type="entry name" value="CobW_C"/>
    <property type="match status" value="1"/>
</dbReference>
<dbReference type="InterPro" id="IPR036627">
    <property type="entry name" value="CobW-likC_sf"/>
</dbReference>
<organism evidence="10 11">
    <name type="scientific">Pseudocohnilembus persalinus</name>
    <name type="common">Ciliate</name>
    <dbReference type="NCBI Taxonomy" id="266149"/>
    <lineage>
        <taxon>Eukaryota</taxon>
        <taxon>Sar</taxon>
        <taxon>Alveolata</taxon>
        <taxon>Ciliophora</taxon>
        <taxon>Intramacronucleata</taxon>
        <taxon>Oligohymenophorea</taxon>
        <taxon>Scuticociliatia</taxon>
        <taxon>Philasterida</taxon>
        <taxon>Pseudocohnilembidae</taxon>
        <taxon>Pseudocohnilembus</taxon>
    </lineage>
</organism>
<dbReference type="AlphaFoldDB" id="A0A0V0QS60"/>
<evidence type="ECO:0000256" key="1">
    <source>
        <dbReference type="ARBA" id="ARBA00022741"/>
    </source>
</evidence>
<gene>
    <name evidence="10" type="ORF">PPERSA_06718</name>
</gene>
<dbReference type="FunCoup" id="A0A0V0QS60">
    <property type="interactions" value="10"/>
</dbReference>
<evidence type="ECO:0000256" key="7">
    <source>
        <dbReference type="ARBA" id="ARBA00049117"/>
    </source>
</evidence>
<evidence type="ECO:0000256" key="3">
    <source>
        <dbReference type="ARBA" id="ARBA00022833"/>
    </source>
</evidence>
<evidence type="ECO:0000256" key="5">
    <source>
        <dbReference type="ARBA" id="ARBA00023186"/>
    </source>
</evidence>
<dbReference type="OrthoDB" id="258627at2759"/>
<evidence type="ECO:0000259" key="9">
    <source>
        <dbReference type="Pfam" id="PF07683"/>
    </source>
</evidence>
<dbReference type="PANTHER" id="PTHR13748:SF31">
    <property type="entry name" value="ZINC-REGULATED GTPASE METALLOPROTEIN ACTIVATOR 1A-RELATED"/>
    <property type="match status" value="1"/>
</dbReference>
<evidence type="ECO:0000256" key="2">
    <source>
        <dbReference type="ARBA" id="ARBA00022801"/>
    </source>
</evidence>
<feature type="domain" description="CobW C-terminal" evidence="9">
    <location>
        <begin position="249"/>
        <end position="337"/>
    </location>
</feature>
<keyword evidence="1" id="KW-0547">Nucleotide-binding</keyword>
<proteinExistence type="inferred from homology"/>
<dbReference type="InterPro" id="IPR027417">
    <property type="entry name" value="P-loop_NTPase"/>
</dbReference>
<keyword evidence="2 10" id="KW-0378">Hydrolase</keyword>
<dbReference type="CDD" id="cd03112">
    <property type="entry name" value="CobW-like"/>
    <property type="match status" value="1"/>
</dbReference>
<dbReference type="SUPFAM" id="SSF90002">
    <property type="entry name" value="Hypothetical protein YjiA, C-terminal domain"/>
    <property type="match status" value="1"/>
</dbReference>
<evidence type="ECO:0000259" key="8">
    <source>
        <dbReference type="Pfam" id="PF02492"/>
    </source>
</evidence>
<dbReference type="Pfam" id="PF02492">
    <property type="entry name" value="cobW"/>
    <property type="match status" value="1"/>
</dbReference>
<comment type="caution">
    <text evidence="10">The sequence shown here is derived from an EMBL/GenBank/DDBJ whole genome shotgun (WGS) entry which is preliminary data.</text>
</comment>
<evidence type="ECO:0000256" key="4">
    <source>
        <dbReference type="ARBA" id="ARBA00023134"/>
    </source>
</evidence>
<evidence type="ECO:0000313" key="10">
    <source>
        <dbReference type="EMBL" id="KRX05084.1"/>
    </source>
</evidence>
<protein>
    <submittedName>
        <fullName evidence="10">p-loop containing nucleoside triphosphate hydrolase</fullName>
    </submittedName>
</protein>
<keyword evidence="11" id="KW-1185">Reference proteome</keyword>
<dbReference type="GO" id="GO:0005737">
    <property type="term" value="C:cytoplasm"/>
    <property type="evidence" value="ECO:0007669"/>
    <property type="project" value="TreeGrafter"/>
</dbReference>
<reference evidence="10 11" key="1">
    <citation type="journal article" date="2015" name="Sci. Rep.">
        <title>Genome of the facultative scuticociliatosis pathogen Pseudocohnilembus persalinus provides insight into its virulence through horizontal gene transfer.</title>
        <authorList>
            <person name="Xiong J."/>
            <person name="Wang G."/>
            <person name="Cheng J."/>
            <person name="Tian M."/>
            <person name="Pan X."/>
            <person name="Warren A."/>
            <person name="Jiang C."/>
            <person name="Yuan D."/>
            <person name="Miao W."/>
        </authorList>
    </citation>
    <scope>NUCLEOTIDE SEQUENCE [LARGE SCALE GENOMIC DNA]</scope>
    <source>
        <strain evidence="10">36N120E</strain>
    </source>
</reference>
<dbReference type="EMBL" id="LDAU01000110">
    <property type="protein sequence ID" value="KRX05084.1"/>
    <property type="molecule type" value="Genomic_DNA"/>
</dbReference>
<dbReference type="OMA" id="HSQGFET"/>
<dbReference type="InParanoid" id="A0A0V0QS60"/>
<dbReference type="Gene3D" id="3.30.1220.10">
    <property type="entry name" value="CobW-like, C-terminal domain"/>
    <property type="match status" value="1"/>
</dbReference>